<name>A0ABD0N4U2_CIRMR</name>
<dbReference type="EMBL" id="JAMKFB020000024">
    <property type="protein sequence ID" value="KAL0157148.1"/>
    <property type="molecule type" value="Genomic_DNA"/>
</dbReference>
<proteinExistence type="predicted"/>
<accession>A0ABD0N4U2</accession>
<dbReference type="Proteomes" id="UP001529510">
    <property type="component" value="Unassembled WGS sequence"/>
</dbReference>
<sequence length="63" mass="7547">KYEEDLGDQTSLMTKLENEIQWIEAEKIRLVEECYQCLENLMETALKSTSMSSFRYLDFMIEK</sequence>
<gene>
    <name evidence="1" type="ORF">M9458_048394</name>
</gene>
<reference evidence="1 2" key="1">
    <citation type="submission" date="2024-05" db="EMBL/GenBank/DDBJ databases">
        <title>Genome sequencing and assembly of Indian major carp, Cirrhinus mrigala (Hamilton, 1822).</title>
        <authorList>
            <person name="Mohindra V."/>
            <person name="Chowdhury L.M."/>
            <person name="Lal K."/>
            <person name="Jena J.K."/>
        </authorList>
    </citation>
    <scope>NUCLEOTIDE SEQUENCE [LARGE SCALE GENOMIC DNA]</scope>
    <source>
        <strain evidence="1">CM1030</strain>
        <tissue evidence="1">Blood</tissue>
    </source>
</reference>
<evidence type="ECO:0000313" key="1">
    <source>
        <dbReference type="EMBL" id="KAL0157148.1"/>
    </source>
</evidence>
<feature type="non-terminal residue" evidence="1">
    <location>
        <position position="63"/>
    </location>
</feature>
<feature type="non-terminal residue" evidence="1">
    <location>
        <position position="1"/>
    </location>
</feature>
<protein>
    <submittedName>
        <fullName evidence="1">Uncharacterized protein</fullName>
    </submittedName>
</protein>
<comment type="caution">
    <text evidence="1">The sequence shown here is derived from an EMBL/GenBank/DDBJ whole genome shotgun (WGS) entry which is preliminary data.</text>
</comment>
<keyword evidence="2" id="KW-1185">Reference proteome</keyword>
<dbReference type="AlphaFoldDB" id="A0ABD0N4U2"/>
<evidence type="ECO:0000313" key="2">
    <source>
        <dbReference type="Proteomes" id="UP001529510"/>
    </source>
</evidence>
<organism evidence="1 2">
    <name type="scientific">Cirrhinus mrigala</name>
    <name type="common">Mrigala</name>
    <dbReference type="NCBI Taxonomy" id="683832"/>
    <lineage>
        <taxon>Eukaryota</taxon>
        <taxon>Metazoa</taxon>
        <taxon>Chordata</taxon>
        <taxon>Craniata</taxon>
        <taxon>Vertebrata</taxon>
        <taxon>Euteleostomi</taxon>
        <taxon>Actinopterygii</taxon>
        <taxon>Neopterygii</taxon>
        <taxon>Teleostei</taxon>
        <taxon>Ostariophysi</taxon>
        <taxon>Cypriniformes</taxon>
        <taxon>Cyprinidae</taxon>
        <taxon>Labeoninae</taxon>
        <taxon>Labeonini</taxon>
        <taxon>Cirrhinus</taxon>
    </lineage>
</organism>